<accession>A0ABW1KF50</accession>
<evidence type="ECO:0000313" key="2">
    <source>
        <dbReference type="Proteomes" id="UP001596203"/>
    </source>
</evidence>
<name>A0ABW1KF50_9ACTN</name>
<organism evidence="1 2">
    <name type="scientific">Plantactinospora solaniradicis</name>
    <dbReference type="NCBI Taxonomy" id="1723736"/>
    <lineage>
        <taxon>Bacteria</taxon>
        <taxon>Bacillati</taxon>
        <taxon>Actinomycetota</taxon>
        <taxon>Actinomycetes</taxon>
        <taxon>Micromonosporales</taxon>
        <taxon>Micromonosporaceae</taxon>
        <taxon>Plantactinospora</taxon>
    </lineage>
</organism>
<gene>
    <name evidence="1" type="ORF">ACFP2T_27230</name>
</gene>
<evidence type="ECO:0000313" key="1">
    <source>
        <dbReference type="EMBL" id="MFC6019882.1"/>
    </source>
</evidence>
<protein>
    <submittedName>
        <fullName evidence="1">Uncharacterized protein</fullName>
    </submittedName>
</protein>
<dbReference type="RefSeq" id="WP_377426349.1">
    <property type="nucleotide sequence ID" value="NZ_JBHSPR010000021.1"/>
</dbReference>
<proteinExistence type="predicted"/>
<reference evidence="2" key="1">
    <citation type="journal article" date="2019" name="Int. J. Syst. Evol. Microbiol.">
        <title>The Global Catalogue of Microorganisms (GCM) 10K type strain sequencing project: providing services to taxonomists for standard genome sequencing and annotation.</title>
        <authorList>
            <consortium name="The Broad Institute Genomics Platform"/>
            <consortium name="The Broad Institute Genome Sequencing Center for Infectious Disease"/>
            <person name="Wu L."/>
            <person name="Ma J."/>
        </authorList>
    </citation>
    <scope>NUCLEOTIDE SEQUENCE [LARGE SCALE GENOMIC DNA]</scope>
    <source>
        <strain evidence="2">ZS-35-S2</strain>
    </source>
</reference>
<comment type="caution">
    <text evidence="1">The sequence shown here is derived from an EMBL/GenBank/DDBJ whole genome shotgun (WGS) entry which is preliminary data.</text>
</comment>
<sequence length="58" mass="6541">MAKFKFNPSALEQIGRQAVDGFNRQMQPVLDSLFDRYQGQPVDVVKTALAGEWRANNS</sequence>
<dbReference type="EMBL" id="JBHSPR010000021">
    <property type="protein sequence ID" value="MFC6019882.1"/>
    <property type="molecule type" value="Genomic_DNA"/>
</dbReference>
<keyword evidence="2" id="KW-1185">Reference proteome</keyword>
<dbReference type="Proteomes" id="UP001596203">
    <property type="component" value="Unassembled WGS sequence"/>
</dbReference>